<dbReference type="OrthoDB" id="5860434at2759"/>
<protein>
    <submittedName>
        <fullName evidence="2">Uncharacterized protein</fullName>
    </submittedName>
</protein>
<reference evidence="2 3" key="1">
    <citation type="submission" date="2018-11" db="EMBL/GenBank/DDBJ databases">
        <authorList>
            <consortium name="Pathogen Informatics"/>
        </authorList>
    </citation>
    <scope>NUCLEOTIDE SEQUENCE [LARGE SCALE GENOMIC DNA]</scope>
</reference>
<feature type="compositionally biased region" description="Polar residues" evidence="1">
    <location>
        <begin position="23"/>
        <end position="51"/>
    </location>
</feature>
<accession>A0A3P7LPP4</accession>
<dbReference type="Proteomes" id="UP000270094">
    <property type="component" value="Unassembled WGS sequence"/>
</dbReference>
<keyword evidence="3" id="KW-1185">Reference proteome</keyword>
<gene>
    <name evidence="2" type="ORF">SVUK_LOCUS16196</name>
</gene>
<feature type="compositionally biased region" description="Low complexity" evidence="1">
    <location>
        <begin position="86"/>
        <end position="100"/>
    </location>
</feature>
<feature type="compositionally biased region" description="Polar residues" evidence="1">
    <location>
        <begin position="155"/>
        <end position="166"/>
    </location>
</feature>
<dbReference type="EMBL" id="UYYB01111774">
    <property type="protein sequence ID" value="VDM81198.1"/>
    <property type="molecule type" value="Genomic_DNA"/>
</dbReference>
<organism evidence="2 3">
    <name type="scientific">Strongylus vulgaris</name>
    <name type="common">Blood worm</name>
    <dbReference type="NCBI Taxonomy" id="40348"/>
    <lineage>
        <taxon>Eukaryota</taxon>
        <taxon>Metazoa</taxon>
        <taxon>Ecdysozoa</taxon>
        <taxon>Nematoda</taxon>
        <taxon>Chromadorea</taxon>
        <taxon>Rhabditida</taxon>
        <taxon>Rhabditina</taxon>
        <taxon>Rhabditomorpha</taxon>
        <taxon>Strongyloidea</taxon>
        <taxon>Strongylidae</taxon>
        <taxon>Strongylus</taxon>
    </lineage>
</organism>
<proteinExistence type="predicted"/>
<feature type="compositionally biased region" description="Basic and acidic residues" evidence="1">
    <location>
        <begin position="169"/>
        <end position="180"/>
    </location>
</feature>
<evidence type="ECO:0000256" key="1">
    <source>
        <dbReference type="SAM" id="MobiDB-lite"/>
    </source>
</evidence>
<feature type="region of interest" description="Disordered" evidence="1">
    <location>
        <begin position="1"/>
        <end position="180"/>
    </location>
</feature>
<evidence type="ECO:0000313" key="2">
    <source>
        <dbReference type="EMBL" id="VDM81198.1"/>
    </source>
</evidence>
<feature type="compositionally biased region" description="Polar residues" evidence="1">
    <location>
        <begin position="59"/>
        <end position="77"/>
    </location>
</feature>
<feature type="compositionally biased region" description="Basic and acidic residues" evidence="1">
    <location>
        <begin position="1"/>
        <end position="22"/>
    </location>
</feature>
<sequence length="282" mass="30089">MDKNIRRDSLTTKLSEAIEKKSTSTPISANENNKAADTKSASQTPSRSVSPNVLPPMSAQKSNASPAKTPKTNSTVREASPAVAKPSQIPMSSSSRSPSPALAKTTAPVTSEKKSPTPATVSKDATPTKTSQTTASNVGTPVKKETLPAVATTKPPGTTKSLSPSSDKAPPKEVKAKSEEKAKASLPFIVTASIENPTDVSPVEPTAEFTISLNGTKKVRGIYCFCLKIMDNKRSLAAMELFLATISRNHLQFFENYRRNIKPTVFPSSSDDYRNGKYTTAQ</sequence>
<dbReference type="AlphaFoldDB" id="A0A3P7LPP4"/>
<name>A0A3P7LPP4_STRVU</name>
<feature type="compositionally biased region" description="Polar residues" evidence="1">
    <location>
        <begin position="117"/>
        <end position="139"/>
    </location>
</feature>
<evidence type="ECO:0000313" key="3">
    <source>
        <dbReference type="Proteomes" id="UP000270094"/>
    </source>
</evidence>